<evidence type="ECO:0008006" key="5">
    <source>
        <dbReference type="Google" id="ProtNLM"/>
    </source>
</evidence>
<dbReference type="InterPro" id="IPR021139">
    <property type="entry name" value="NYN"/>
</dbReference>
<dbReference type="EMBL" id="JACBKZ010000014">
    <property type="protein sequence ID" value="KAF5932632.1"/>
    <property type="molecule type" value="Genomic_DNA"/>
</dbReference>
<feature type="domain" description="Reverse transcriptase" evidence="1">
    <location>
        <begin position="370"/>
        <end position="497"/>
    </location>
</feature>
<dbReference type="GO" id="GO:0003677">
    <property type="term" value="F:DNA binding"/>
    <property type="evidence" value="ECO:0007669"/>
    <property type="project" value="InterPro"/>
</dbReference>
<evidence type="ECO:0000259" key="2">
    <source>
        <dbReference type="Pfam" id="PF01936"/>
    </source>
</evidence>
<dbReference type="CDD" id="cd10910">
    <property type="entry name" value="PIN_limkain_b1_N_like"/>
    <property type="match status" value="1"/>
</dbReference>
<sequence length="894" mass="97998">MEGRVIDWSSLEIQLPAPATRFYESSVVRNGGAHRAGVDDLVLGNGVGCRESEGSPSDGAVRSARGRIISSFEGGIEVAANFKLLQLLAMSYAGLGGGMPIDEDCFGASEPSASEVLDWVLGQISEVSRLLGISFEGHEQGRYGTITTAIAAATADTPVNLNHTAKAAVTGKHVAVGALLRSVKADVVCIQETKMECLGVNFSMVRWLGERSREGRKSGVMQNFSDLVDELHLVDLPLQGGGYTWSRGQVSSRIDRFLMVGVFGGVPRPFSLENMWLRLWTRWKLIAGLVAEEVAQKEHLLADFSRLAQMEEIGKIRVNRVELTVAEEVQMGIAGFYEHLFRRPETGQFGESFKATFVALIPRVEGTEDIQQFRPISLLGSAYKLLAKVLANRLRLQVGEVVLESQHAFVGSRQILDAVLVANECMDSRLWAGQPGVICKLDIEKAYDNVSWDFLMAVMERMDVSRIVAGGSVVSFAVYSCHGGAESVVVSGGLKVSLAKLELIPVGEVVQLSSLAAILGCKVFHLPVSYLGLPLGAPFKAKEVWDGVLNGGNGFGSFLRNGITCGIGWWLPSMGWGEERCTKEVGGSFGCGLWKGIWRGRVQFWDRIQFRVGNGTRDWEVWWICWHSYMGFRFGGKGRMFWFGEFQGLKVFFQSHHFIGPCVVVKGGVFPWRFVWVPGVPSKVAFFVWTTAFAAASQGGSSLLEGWSSWEAKTEGLDFSSFVFDVVALNLPSPTTTTTSPTPKVLKSGRNRYVTPLRNACFVPLQIITLDVKVLEHSARRIAPRLSDIENCQVPKGCDPHAIAQNISSALVKMNYCGPVSISAYGDTTGVQDASDKKILLDMLFWAVDNSAPDNYLLISGDRDFSNALHQLRMRKYNILLAQPQTQGQSSLFE</sequence>
<organism evidence="3 4">
    <name type="scientific">Camellia sinensis</name>
    <name type="common">Tea plant</name>
    <name type="synonym">Thea sinensis</name>
    <dbReference type="NCBI Taxonomy" id="4442"/>
    <lineage>
        <taxon>Eukaryota</taxon>
        <taxon>Viridiplantae</taxon>
        <taxon>Streptophyta</taxon>
        <taxon>Embryophyta</taxon>
        <taxon>Tracheophyta</taxon>
        <taxon>Spermatophyta</taxon>
        <taxon>Magnoliopsida</taxon>
        <taxon>eudicotyledons</taxon>
        <taxon>Gunneridae</taxon>
        <taxon>Pentapetalae</taxon>
        <taxon>asterids</taxon>
        <taxon>Ericales</taxon>
        <taxon>Theaceae</taxon>
        <taxon>Camellia</taxon>
    </lineage>
</organism>
<dbReference type="AlphaFoldDB" id="A0A7J7FWA6"/>
<feature type="domain" description="NYN" evidence="2">
    <location>
        <begin position="832"/>
        <end position="886"/>
    </location>
</feature>
<dbReference type="PANTHER" id="PTHR14379">
    <property type="entry name" value="LIMKAIN B LKAP"/>
    <property type="match status" value="1"/>
</dbReference>
<gene>
    <name evidence="3" type="ORF">HYC85_028803</name>
</gene>
<dbReference type="Pfam" id="PF01936">
    <property type="entry name" value="NYN"/>
    <property type="match status" value="1"/>
</dbReference>
<dbReference type="Pfam" id="PF00078">
    <property type="entry name" value="RVT_1"/>
    <property type="match status" value="1"/>
</dbReference>
<evidence type="ECO:0000313" key="3">
    <source>
        <dbReference type="EMBL" id="KAF5932632.1"/>
    </source>
</evidence>
<dbReference type="GO" id="GO:0010468">
    <property type="term" value="P:regulation of gene expression"/>
    <property type="evidence" value="ECO:0007669"/>
    <property type="project" value="InterPro"/>
</dbReference>
<keyword evidence="4" id="KW-1185">Reference proteome</keyword>
<dbReference type="GO" id="GO:0004540">
    <property type="term" value="F:RNA nuclease activity"/>
    <property type="evidence" value="ECO:0007669"/>
    <property type="project" value="InterPro"/>
</dbReference>
<protein>
    <recommendedName>
        <fullName evidence="5">NYN domain-containing protein</fullName>
    </recommendedName>
</protein>
<dbReference type="Gene3D" id="3.40.50.1010">
    <property type="entry name" value="5'-nuclease"/>
    <property type="match status" value="1"/>
</dbReference>
<dbReference type="InterPro" id="IPR024768">
    <property type="entry name" value="Marf1"/>
</dbReference>
<comment type="caution">
    <text evidence="3">The sequence shown here is derived from an EMBL/GenBank/DDBJ whole genome shotgun (WGS) entry which is preliminary data.</text>
</comment>
<proteinExistence type="predicted"/>
<dbReference type="InterPro" id="IPR020847">
    <property type="entry name" value="AP_endonuclease_F1_BS"/>
</dbReference>
<evidence type="ECO:0000259" key="1">
    <source>
        <dbReference type="Pfam" id="PF00078"/>
    </source>
</evidence>
<dbReference type="CDD" id="cd01650">
    <property type="entry name" value="RT_nLTR_like"/>
    <property type="match status" value="1"/>
</dbReference>
<dbReference type="GO" id="GO:0006281">
    <property type="term" value="P:DNA repair"/>
    <property type="evidence" value="ECO:0007669"/>
    <property type="project" value="InterPro"/>
</dbReference>
<dbReference type="InterPro" id="IPR000477">
    <property type="entry name" value="RT_dom"/>
</dbReference>
<reference evidence="3 4" key="2">
    <citation type="submission" date="2020-07" db="EMBL/GenBank/DDBJ databases">
        <title>Genome assembly of wild tea tree DASZ reveals pedigree and selection history of tea varieties.</title>
        <authorList>
            <person name="Zhang W."/>
        </authorList>
    </citation>
    <scope>NUCLEOTIDE SEQUENCE [LARGE SCALE GENOMIC DNA]</scope>
    <source>
        <strain evidence="4">cv. G240</strain>
        <tissue evidence="3">Leaf</tissue>
    </source>
</reference>
<reference evidence="4" key="1">
    <citation type="journal article" date="2020" name="Nat. Commun.">
        <title>Genome assembly of wild tea tree DASZ reveals pedigree and selection history of tea varieties.</title>
        <authorList>
            <person name="Zhang W."/>
            <person name="Zhang Y."/>
            <person name="Qiu H."/>
            <person name="Guo Y."/>
            <person name="Wan H."/>
            <person name="Zhang X."/>
            <person name="Scossa F."/>
            <person name="Alseekh S."/>
            <person name="Zhang Q."/>
            <person name="Wang P."/>
            <person name="Xu L."/>
            <person name="Schmidt M.H."/>
            <person name="Jia X."/>
            <person name="Li D."/>
            <person name="Zhu A."/>
            <person name="Guo F."/>
            <person name="Chen W."/>
            <person name="Ni D."/>
            <person name="Usadel B."/>
            <person name="Fernie A.R."/>
            <person name="Wen W."/>
        </authorList>
    </citation>
    <scope>NUCLEOTIDE SEQUENCE [LARGE SCALE GENOMIC DNA]</scope>
    <source>
        <strain evidence="4">cv. G240</strain>
    </source>
</reference>
<evidence type="ECO:0000313" key="4">
    <source>
        <dbReference type="Proteomes" id="UP000593564"/>
    </source>
</evidence>
<accession>A0A7J7FWA6</accession>
<dbReference type="GO" id="GO:0005777">
    <property type="term" value="C:peroxisome"/>
    <property type="evidence" value="ECO:0007669"/>
    <property type="project" value="InterPro"/>
</dbReference>
<dbReference type="PROSITE" id="PS00726">
    <property type="entry name" value="AP_NUCLEASE_F1_1"/>
    <property type="match status" value="1"/>
</dbReference>
<dbReference type="GO" id="GO:0004519">
    <property type="term" value="F:endonuclease activity"/>
    <property type="evidence" value="ECO:0007669"/>
    <property type="project" value="InterPro"/>
</dbReference>
<name>A0A7J7FWA6_CAMSI</name>
<dbReference type="PANTHER" id="PTHR14379:SF7">
    <property type="entry name" value="ENDONUCLEASE OR GLYCOSYL HYDROLASE-RELATED"/>
    <property type="match status" value="1"/>
</dbReference>
<dbReference type="Proteomes" id="UP000593564">
    <property type="component" value="Unassembled WGS sequence"/>
</dbReference>